<gene>
    <name evidence="2" type="ORF">B0H67DRAFT_125972</name>
</gene>
<name>A0AA40B0K0_9PEZI</name>
<dbReference type="Proteomes" id="UP001172102">
    <property type="component" value="Unassembled WGS sequence"/>
</dbReference>
<evidence type="ECO:0000313" key="3">
    <source>
        <dbReference type="Proteomes" id="UP001172102"/>
    </source>
</evidence>
<keyword evidence="3" id="KW-1185">Reference proteome</keyword>
<evidence type="ECO:0000313" key="2">
    <source>
        <dbReference type="EMBL" id="KAK0725267.1"/>
    </source>
</evidence>
<feature type="region of interest" description="Disordered" evidence="1">
    <location>
        <begin position="21"/>
        <end position="96"/>
    </location>
</feature>
<proteinExistence type="predicted"/>
<accession>A0AA40B0K0</accession>
<organism evidence="2 3">
    <name type="scientific">Lasiosphaeris hirsuta</name>
    <dbReference type="NCBI Taxonomy" id="260670"/>
    <lineage>
        <taxon>Eukaryota</taxon>
        <taxon>Fungi</taxon>
        <taxon>Dikarya</taxon>
        <taxon>Ascomycota</taxon>
        <taxon>Pezizomycotina</taxon>
        <taxon>Sordariomycetes</taxon>
        <taxon>Sordariomycetidae</taxon>
        <taxon>Sordariales</taxon>
        <taxon>Lasiosphaeriaceae</taxon>
        <taxon>Lasiosphaeris</taxon>
    </lineage>
</organism>
<comment type="caution">
    <text evidence="2">The sequence shown here is derived from an EMBL/GenBank/DDBJ whole genome shotgun (WGS) entry which is preliminary data.</text>
</comment>
<protein>
    <submittedName>
        <fullName evidence="2">Uncharacterized protein</fullName>
    </submittedName>
</protein>
<evidence type="ECO:0000256" key="1">
    <source>
        <dbReference type="SAM" id="MobiDB-lite"/>
    </source>
</evidence>
<reference evidence="2" key="1">
    <citation type="submission" date="2023-06" db="EMBL/GenBank/DDBJ databases">
        <title>Genome-scale phylogeny and comparative genomics of the fungal order Sordariales.</title>
        <authorList>
            <consortium name="Lawrence Berkeley National Laboratory"/>
            <person name="Hensen N."/>
            <person name="Bonometti L."/>
            <person name="Westerberg I."/>
            <person name="Brannstrom I.O."/>
            <person name="Guillou S."/>
            <person name="Cros-Aarteil S."/>
            <person name="Calhoun S."/>
            <person name="Haridas S."/>
            <person name="Kuo A."/>
            <person name="Mondo S."/>
            <person name="Pangilinan J."/>
            <person name="Riley R."/>
            <person name="Labutti K."/>
            <person name="Andreopoulos B."/>
            <person name="Lipzen A."/>
            <person name="Chen C."/>
            <person name="Yanf M."/>
            <person name="Daum C."/>
            <person name="Ng V."/>
            <person name="Clum A."/>
            <person name="Steindorff A."/>
            <person name="Ohm R."/>
            <person name="Martin F."/>
            <person name="Silar P."/>
            <person name="Natvig D."/>
            <person name="Lalanne C."/>
            <person name="Gautier V."/>
            <person name="Ament-Velasquez S.L."/>
            <person name="Kruys A."/>
            <person name="Hutchinson M.I."/>
            <person name="Powell A.J."/>
            <person name="Barry K."/>
            <person name="Miller A.N."/>
            <person name="Grigoriev I.V."/>
            <person name="Debuchy R."/>
            <person name="Gladieux P."/>
            <person name="Thoren M.H."/>
            <person name="Johannesson H."/>
        </authorList>
    </citation>
    <scope>NUCLEOTIDE SEQUENCE</scope>
    <source>
        <strain evidence="2">SMH4607-1</strain>
    </source>
</reference>
<dbReference type="AlphaFoldDB" id="A0AA40B0K0"/>
<sequence length="96" mass="10382">MLRGRGPTLIAASVLGSGIYWQTRGGRNQPRSRVVGNPDSKMEISETLQGLAGSGGKTAQKQGELQNDPRDSRSYSHSTTAHSKKSAQKTRQDEDL</sequence>
<dbReference type="EMBL" id="JAUKUA010000002">
    <property type="protein sequence ID" value="KAK0725267.1"/>
    <property type="molecule type" value="Genomic_DNA"/>
</dbReference>